<dbReference type="Pfam" id="PF01342">
    <property type="entry name" value="SAND"/>
    <property type="match status" value="1"/>
</dbReference>
<feature type="region of interest" description="Disordered" evidence="4">
    <location>
        <begin position="192"/>
        <end position="480"/>
    </location>
</feature>
<feature type="compositionally biased region" description="Basic and acidic residues" evidence="4">
    <location>
        <begin position="290"/>
        <end position="316"/>
    </location>
</feature>
<evidence type="ECO:0000259" key="5">
    <source>
        <dbReference type="PROSITE" id="PS50864"/>
    </source>
</evidence>
<feature type="compositionally biased region" description="Low complexity" evidence="4">
    <location>
        <begin position="261"/>
        <end position="274"/>
    </location>
</feature>
<feature type="compositionally biased region" description="Acidic residues" evidence="4">
    <location>
        <begin position="539"/>
        <end position="549"/>
    </location>
</feature>
<feature type="compositionally biased region" description="Low complexity" evidence="4">
    <location>
        <begin position="44"/>
        <end position="55"/>
    </location>
</feature>
<sequence length="1206" mass="128761">MPRRKTSKRAAKARPKSLYKSDVRLDEYDENGESLDPALGPLPAGSSSSQEGSAADGEHSREGLSVDTGVSGSKIYRCGSAVLELATANPEDITYSVKPNDIALEVECGENKATMYLSKLYQGSKGRCIEFQGAWITPNEFQAVSGRESAKDWKRSIRHRGRSLKLLFGKGVIDVHPPACRCHSCLYLQQSDGKPSVDGNSGEEGKKSPGSPKSSSPKKKKFVKKADDKDISSRRDDKDSQSKGEDRLRSHRSEANGEGAGTKTGSSSAESSLSSEEEDSSGEETEDDDKVAAKRARTDELSDSKTGELKRVEAIKVKIPRNITKEETPSSSSSSSSSSDSSSDGDSDDDSDGKDDSDDDDDEDDNSEKGHVPIDPAQLNEPLFPDVKPSVYKVAPPKKKIEKEKSSSSEDDEPLASFHRKTHQKSDEKLESVETRKGLLESSAEELTLHPDPGTRSELFARQEPTAHQEPVIHTDPQYRQEPVQDKTAYQELITDPACVSDPELTDELSPAVTGEEVKATPEHTMPEGSDAGQGFKEETEEGGSEDGEMKDGMGCVQFAKDEDMMDASLQEKERTESGAHPPAPQTDLTSPRTANTPEEFQEETEEEEDVKQVEEVLPRQLVSESEELVKPTSEELQTLEGEGTEPSASAAMTVASKSPAEASDPGVPAPPPLTPATKVEKKSNKLSRLSNIIDNLRTSKEKQVLTGGEGERADTPERKQSPLPLPASKASVPRPPSVAGEDRRGSGSEATPPPAHKHRSSPLFPGPPVPSTAHHHSPSPSQHKKSSSSTTTSSSSSAAVTSAPTSVSAAMSLGLGALPASSIFGMPAGYTPGVFGSSGSVGSKYSSSNTATTSSSSSSKHQAAASHSSSTRLSSSTSSSSSSAIPSVLSSSAPSLVSVSPLLSASSMLSRQQEFALSLQRAMVHGLPPGDLNQAQLAQLAAFQMAQAEAALQQANLMAKAHASALSARSKTEHDLLAIAIAGSAEQQPRKAHTGNSEVKASRSGLPGNLPSAPSLKPRPSHTKENGKEGRPSSSSKHSALNLPNPLPVSPVAPPRMWVSCFPFAQPPPTMDLSRRVQAEKEVGREWRGRQKCSAVVCWSCVIKSLAMLPSGERRCARQEGEEDCQLAAGDEKRSCSICCWASAIKTSQEEQSGPDAGVTRQRLLLACGAIWWLHTLVIVPRAWPLLQHFHMPWPRQSTSALYGC</sequence>
<feature type="compositionally biased region" description="Basic and acidic residues" evidence="4">
    <location>
        <begin position="1023"/>
        <end position="1032"/>
    </location>
</feature>
<organism evidence="6 7">
    <name type="scientific">Pomacea canaliculata</name>
    <name type="common">Golden apple snail</name>
    <dbReference type="NCBI Taxonomy" id="400727"/>
    <lineage>
        <taxon>Eukaryota</taxon>
        <taxon>Metazoa</taxon>
        <taxon>Spiralia</taxon>
        <taxon>Lophotrochozoa</taxon>
        <taxon>Mollusca</taxon>
        <taxon>Gastropoda</taxon>
        <taxon>Caenogastropoda</taxon>
        <taxon>Architaenioglossa</taxon>
        <taxon>Ampullarioidea</taxon>
        <taxon>Ampullariidae</taxon>
        <taxon>Pomacea</taxon>
    </lineage>
</organism>
<comment type="caution">
    <text evidence="6">The sequence shown here is derived from an EMBL/GenBank/DDBJ whole genome shotgun (WGS) entry which is preliminary data.</text>
</comment>
<feature type="compositionally biased region" description="Low complexity" evidence="4">
    <location>
        <begin position="788"/>
        <end position="809"/>
    </location>
</feature>
<evidence type="ECO:0000256" key="2">
    <source>
        <dbReference type="ARBA" id="ARBA00023163"/>
    </source>
</evidence>
<name>A0A2T7PVW4_POMCA</name>
<feature type="compositionally biased region" description="Basic residues" evidence="4">
    <location>
        <begin position="1"/>
        <end position="17"/>
    </location>
</feature>
<evidence type="ECO:0000256" key="3">
    <source>
        <dbReference type="ARBA" id="ARBA00023242"/>
    </source>
</evidence>
<dbReference type="EMBL" id="PZQS01000001">
    <property type="protein sequence ID" value="PVD37558.1"/>
    <property type="molecule type" value="Genomic_DNA"/>
</dbReference>
<feature type="compositionally biased region" description="Basic and acidic residues" evidence="4">
    <location>
        <begin position="447"/>
        <end position="480"/>
    </location>
</feature>
<evidence type="ECO:0000256" key="1">
    <source>
        <dbReference type="ARBA" id="ARBA00023015"/>
    </source>
</evidence>
<feature type="compositionally biased region" description="Acidic residues" evidence="4">
    <location>
        <begin position="600"/>
        <end position="610"/>
    </location>
</feature>
<feature type="compositionally biased region" description="Low complexity" evidence="4">
    <location>
        <begin position="330"/>
        <end position="342"/>
    </location>
</feature>
<feature type="compositionally biased region" description="Basic and acidic residues" evidence="4">
    <location>
        <begin position="516"/>
        <end position="526"/>
    </location>
</feature>
<feature type="region of interest" description="Disordered" evidence="4">
    <location>
        <begin position="497"/>
        <end position="809"/>
    </location>
</feature>
<dbReference type="InterPro" id="IPR000770">
    <property type="entry name" value="SAND_dom"/>
</dbReference>
<dbReference type="PANTHER" id="PTHR10417:SF15">
    <property type="entry name" value="STERILE ALPHA MOTIF DOMAIN-CONTAINING 11"/>
    <property type="match status" value="1"/>
</dbReference>
<dbReference type="GO" id="GO:0003677">
    <property type="term" value="F:DNA binding"/>
    <property type="evidence" value="ECO:0007669"/>
    <property type="project" value="UniProtKB-KW"/>
</dbReference>
<feature type="compositionally biased region" description="Basic and acidic residues" evidence="4">
    <location>
        <begin position="424"/>
        <end position="439"/>
    </location>
</feature>
<dbReference type="PANTHER" id="PTHR10417">
    <property type="entry name" value="GLUCOCORTICOID MODULATORY ELEMENT-BINDING PROTEIN"/>
    <property type="match status" value="1"/>
</dbReference>
<feature type="compositionally biased region" description="Acidic residues" evidence="4">
    <location>
        <begin position="343"/>
        <end position="366"/>
    </location>
</feature>
<feature type="compositionally biased region" description="Basic and acidic residues" evidence="4">
    <location>
        <begin position="399"/>
        <end position="408"/>
    </location>
</feature>
<protein>
    <recommendedName>
        <fullName evidence="5">SAND domain-containing protein</fullName>
    </recommendedName>
</protein>
<proteinExistence type="predicted"/>
<evidence type="ECO:0000313" key="6">
    <source>
        <dbReference type="EMBL" id="PVD37558.1"/>
    </source>
</evidence>
<dbReference type="AlphaFoldDB" id="A0A2T7PVW4"/>
<reference evidence="6 7" key="1">
    <citation type="submission" date="2018-04" db="EMBL/GenBank/DDBJ databases">
        <title>The genome of golden apple snail Pomacea canaliculata provides insight into stress tolerance and invasive adaptation.</title>
        <authorList>
            <person name="Liu C."/>
            <person name="Liu B."/>
            <person name="Ren Y."/>
            <person name="Zhang Y."/>
            <person name="Wang H."/>
            <person name="Li S."/>
            <person name="Jiang F."/>
            <person name="Yin L."/>
            <person name="Zhang G."/>
            <person name="Qian W."/>
            <person name="Fan W."/>
        </authorList>
    </citation>
    <scope>NUCLEOTIDE SEQUENCE [LARGE SCALE GENOMIC DNA]</scope>
    <source>
        <strain evidence="6">SZHN2017</strain>
        <tissue evidence="6">Muscle</tissue>
    </source>
</reference>
<keyword evidence="3" id="KW-0539">Nucleus</keyword>
<feature type="region of interest" description="Disordered" evidence="4">
    <location>
        <begin position="840"/>
        <end position="885"/>
    </location>
</feature>
<keyword evidence="7" id="KW-1185">Reference proteome</keyword>
<feature type="compositionally biased region" description="Acidic residues" evidence="4">
    <location>
        <begin position="275"/>
        <end position="289"/>
    </location>
</feature>
<dbReference type="Gene3D" id="3.10.390.10">
    <property type="entry name" value="SAND domain-like"/>
    <property type="match status" value="1"/>
</dbReference>
<feature type="region of interest" description="Disordered" evidence="4">
    <location>
        <begin position="1"/>
        <end position="66"/>
    </location>
</feature>
<feature type="compositionally biased region" description="Basic residues" evidence="4">
    <location>
        <begin position="774"/>
        <end position="787"/>
    </location>
</feature>
<dbReference type="PROSITE" id="PS50864">
    <property type="entry name" value="SAND"/>
    <property type="match status" value="1"/>
</dbReference>
<feature type="region of interest" description="Disordered" evidence="4">
    <location>
        <begin position="983"/>
        <end position="1049"/>
    </location>
</feature>
<feature type="compositionally biased region" description="Basic and acidic residues" evidence="4">
    <location>
        <begin position="698"/>
        <end position="721"/>
    </location>
</feature>
<feature type="compositionally biased region" description="Polar residues" evidence="4">
    <location>
        <begin position="587"/>
        <end position="597"/>
    </location>
</feature>
<evidence type="ECO:0000256" key="4">
    <source>
        <dbReference type="SAM" id="MobiDB-lite"/>
    </source>
</evidence>
<gene>
    <name evidence="6" type="ORF">C0Q70_00154</name>
</gene>
<accession>A0A2T7PVW4</accession>
<dbReference type="GO" id="GO:0046872">
    <property type="term" value="F:metal ion binding"/>
    <property type="evidence" value="ECO:0007669"/>
    <property type="project" value="UniProtKB-KW"/>
</dbReference>
<keyword evidence="1" id="KW-0805">Transcription regulation</keyword>
<dbReference type="InterPro" id="IPR010919">
    <property type="entry name" value="SAND-like_dom_sf"/>
</dbReference>
<feature type="compositionally biased region" description="Basic and acidic residues" evidence="4">
    <location>
        <begin position="224"/>
        <end position="255"/>
    </location>
</feature>
<dbReference type="OrthoDB" id="6433810at2759"/>
<dbReference type="SMART" id="SM00258">
    <property type="entry name" value="SAND"/>
    <property type="match status" value="1"/>
</dbReference>
<feature type="compositionally biased region" description="Low complexity" evidence="4">
    <location>
        <begin position="635"/>
        <end position="646"/>
    </location>
</feature>
<feature type="domain" description="SAND" evidence="5">
    <location>
        <begin position="90"/>
        <end position="174"/>
    </location>
</feature>
<dbReference type="Proteomes" id="UP000245119">
    <property type="component" value="Linkage Group LG1"/>
</dbReference>
<evidence type="ECO:0000313" key="7">
    <source>
        <dbReference type="Proteomes" id="UP000245119"/>
    </source>
</evidence>
<dbReference type="SUPFAM" id="SSF63763">
    <property type="entry name" value="SAND domain-like"/>
    <property type="match status" value="1"/>
</dbReference>
<keyword evidence="2" id="KW-0804">Transcription</keyword>